<dbReference type="Proteomes" id="UP000295294">
    <property type="component" value="Chromosome 2"/>
</dbReference>
<dbReference type="InterPro" id="IPR036388">
    <property type="entry name" value="WH-like_DNA-bd_sf"/>
</dbReference>
<dbReference type="SUPFAM" id="SSF46785">
    <property type="entry name" value="Winged helix' DNA-binding domain"/>
    <property type="match status" value="1"/>
</dbReference>
<evidence type="ECO:0000259" key="5">
    <source>
        <dbReference type="PROSITE" id="PS50931"/>
    </source>
</evidence>
<dbReference type="OrthoDB" id="8579932at2"/>
<reference evidence="6 7" key="1">
    <citation type="submission" date="2019-03" db="EMBL/GenBank/DDBJ databases">
        <title>Efficiently degradation of phenoxyalkanoic acid herbicides by Cupriavidus oxalaticus strain X32.</title>
        <authorList>
            <person name="Sheng X."/>
        </authorList>
    </citation>
    <scope>NUCLEOTIDE SEQUENCE [LARGE SCALE GENOMIC DNA]</scope>
    <source>
        <strain evidence="6 7">X32</strain>
    </source>
</reference>
<gene>
    <name evidence="6" type="ORF">E0W60_19205</name>
</gene>
<feature type="domain" description="HTH lysR-type" evidence="5">
    <location>
        <begin position="1"/>
        <end position="61"/>
    </location>
</feature>
<dbReference type="SUPFAM" id="SSF53850">
    <property type="entry name" value="Periplasmic binding protein-like II"/>
    <property type="match status" value="1"/>
</dbReference>
<dbReference type="KEGG" id="cox:E0W60_19205"/>
<dbReference type="GO" id="GO:0006351">
    <property type="term" value="P:DNA-templated transcription"/>
    <property type="evidence" value="ECO:0007669"/>
    <property type="project" value="TreeGrafter"/>
</dbReference>
<dbReference type="Gene3D" id="1.10.10.10">
    <property type="entry name" value="Winged helix-like DNA-binding domain superfamily/Winged helix DNA-binding domain"/>
    <property type="match status" value="1"/>
</dbReference>
<protein>
    <submittedName>
        <fullName evidence="6">LysR family transcriptional regulator</fullName>
    </submittedName>
</protein>
<dbReference type="InterPro" id="IPR058163">
    <property type="entry name" value="LysR-type_TF_proteobact-type"/>
</dbReference>
<evidence type="ECO:0000256" key="2">
    <source>
        <dbReference type="ARBA" id="ARBA00023015"/>
    </source>
</evidence>
<dbReference type="InterPro" id="IPR005119">
    <property type="entry name" value="LysR_subst-bd"/>
</dbReference>
<accession>A0A4P7LBA0</accession>
<dbReference type="EMBL" id="CP038635">
    <property type="protein sequence ID" value="QBY53224.1"/>
    <property type="molecule type" value="Genomic_DNA"/>
</dbReference>
<comment type="similarity">
    <text evidence="1">Belongs to the LysR transcriptional regulatory family.</text>
</comment>
<dbReference type="PANTHER" id="PTHR30537:SF3">
    <property type="entry name" value="TRANSCRIPTIONAL REGULATORY PROTEIN"/>
    <property type="match status" value="1"/>
</dbReference>
<organism evidence="6 7">
    <name type="scientific">Cupriavidus oxalaticus</name>
    <dbReference type="NCBI Taxonomy" id="96344"/>
    <lineage>
        <taxon>Bacteria</taxon>
        <taxon>Pseudomonadati</taxon>
        <taxon>Pseudomonadota</taxon>
        <taxon>Betaproteobacteria</taxon>
        <taxon>Burkholderiales</taxon>
        <taxon>Burkholderiaceae</taxon>
        <taxon>Cupriavidus</taxon>
    </lineage>
</organism>
<dbReference type="AlphaFoldDB" id="A0A4P7LBA0"/>
<evidence type="ECO:0000256" key="4">
    <source>
        <dbReference type="ARBA" id="ARBA00023163"/>
    </source>
</evidence>
<dbReference type="InterPro" id="IPR036390">
    <property type="entry name" value="WH_DNA-bd_sf"/>
</dbReference>
<dbReference type="GO" id="GO:0003700">
    <property type="term" value="F:DNA-binding transcription factor activity"/>
    <property type="evidence" value="ECO:0007669"/>
    <property type="project" value="InterPro"/>
</dbReference>
<keyword evidence="4" id="KW-0804">Transcription</keyword>
<dbReference type="Pfam" id="PF00126">
    <property type="entry name" value="HTH_1"/>
    <property type="match status" value="1"/>
</dbReference>
<evidence type="ECO:0000256" key="3">
    <source>
        <dbReference type="ARBA" id="ARBA00023125"/>
    </source>
</evidence>
<evidence type="ECO:0000313" key="6">
    <source>
        <dbReference type="EMBL" id="QBY53224.1"/>
    </source>
</evidence>
<sequence>MQEADWDDLKYFLAVSQSGSLAGAARTLHVNHSTVLRRLARLEEVLGTLLFERHPAGYALTTAGEALAQRLAGVGEQIDAAQRQLSGLDSQLSGPLRVTTTDTLLAGLLMPLFAEFRALHPRIQLQIVVNNSFLSLSRREADVAVRPASAPPEYLVGRQVGMLETAPYASRDYLAQTGNAPARGTAAPDWAGHDWVVPDDALAHLAQARWVAEHVPPARRLVSVDSLVAMVDAVRHGMGIGMLLCLLAEHDAGLVRLARPDPALGTPLWILTHPDLRHSARVRAFNDFLYARLSASPWLKPAPAL</sequence>
<dbReference type="RefSeq" id="WP_135705276.1">
    <property type="nucleotide sequence ID" value="NZ_CP038635.1"/>
</dbReference>
<keyword evidence="2" id="KW-0805">Transcription regulation</keyword>
<keyword evidence="3" id="KW-0238">DNA-binding</keyword>
<name>A0A4P7LBA0_9BURK</name>
<dbReference type="Pfam" id="PF03466">
    <property type="entry name" value="LysR_substrate"/>
    <property type="match status" value="1"/>
</dbReference>
<evidence type="ECO:0000313" key="7">
    <source>
        <dbReference type="Proteomes" id="UP000295294"/>
    </source>
</evidence>
<dbReference type="Gene3D" id="3.40.190.290">
    <property type="match status" value="1"/>
</dbReference>
<dbReference type="PROSITE" id="PS50931">
    <property type="entry name" value="HTH_LYSR"/>
    <property type="match status" value="1"/>
</dbReference>
<dbReference type="GO" id="GO:0043565">
    <property type="term" value="F:sequence-specific DNA binding"/>
    <property type="evidence" value="ECO:0007669"/>
    <property type="project" value="TreeGrafter"/>
</dbReference>
<dbReference type="InterPro" id="IPR000847">
    <property type="entry name" value="LysR_HTH_N"/>
</dbReference>
<dbReference type="PANTHER" id="PTHR30537">
    <property type="entry name" value="HTH-TYPE TRANSCRIPTIONAL REGULATOR"/>
    <property type="match status" value="1"/>
</dbReference>
<evidence type="ECO:0000256" key="1">
    <source>
        <dbReference type="ARBA" id="ARBA00009437"/>
    </source>
</evidence>
<proteinExistence type="inferred from homology"/>